<dbReference type="AlphaFoldDB" id="A0AAW0P9L4"/>
<feature type="compositionally biased region" description="Basic and acidic residues" evidence="1">
    <location>
        <begin position="61"/>
        <end position="70"/>
    </location>
</feature>
<dbReference type="EMBL" id="JBBPFD010000006">
    <property type="protein sequence ID" value="KAK7921829.1"/>
    <property type="molecule type" value="Genomic_DNA"/>
</dbReference>
<accession>A0AAW0P9L4</accession>
<protein>
    <submittedName>
        <fullName evidence="2">Uncharacterized protein</fullName>
    </submittedName>
</protein>
<feature type="region of interest" description="Disordered" evidence="1">
    <location>
        <begin position="19"/>
        <end position="70"/>
    </location>
</feature>
<sequence>MHELLWKCLWEQQNKPTLQEQEEQEAALERHDSTCYPRANQTAAYATKTPPPQQAHSHQTHSSDERLSLV</sequence>
<evidence type="ECO:0000313" key="2">
    <source>
        <dbReference type="EMBL" id="KAK7921829.1"/>
    </source>
</evidence>
<evidence type="ECO:0000313" key="3">
    <source>
        <dbReference type="Proteomes" id="UP001460270"/>
    </source>
</evidence>
<proteinExistence type="predicted"/>
<gene>
    <name evidence="2" type="ORF">WMY93_008731</name>
</gene>
<name>A0AAW0P9L4_9GOBI</name>
<keyword evidence="3" id="KW-1185">Reference proteome</keyword>
<dbReference type="Proteomes" id="UP001460270">
    <property type="component" value="Unassembled WGS sequence"/>
</dbReference>
<evidence type="ECO:0000256" key="1">
    <source>
        <dbReference type="SAM" id="MobiDB-lite"/>
    </source>
</evidence>
<organism evidence="2 3">
    <name type="scientific">Mugilogobius chulae</name>
    <name type="common">yellowstripe goby</name>
    <dbReference type="NCBI Taxonomy" id="88201"/>
    <lineage>
        <taxon>Eukaryota</taxon>
        <taxon>Metazoa</taxon>
        <taxon>Chordata</taxon>
        <taxon>Craniata</taxon>
        <taxon>Vertebrata</taxon>
        <taxon>Euteleostomi</taxon>
        <taxon>Actinopterygii</taxon>
        <taxon>Neopterygii</taxon>
        <taxon>Teleostei</taxon>
        <taxon>Neoteleostei</taxon>
        <taxon>Acanthomorphata</taxon>
        <taxon>Gobiaria</taxon>
        <taxon>Gobiiformes</taxon>
        <taxon>Gobioidei</taxon>
        <taxon>Gobiidae</taxon>
        <taxon>Gobionellinae</taxon>
        <taxon>Mugilogobius</taxon>
    </lineage>
</organism>
<comment type="caution">
    <text evidence="2">The sequence shown here is derived from an EMBL/GenBank/DDBJ whole genome shotgun (WGS) entry which is preliminary data.</text>
</comment>
<reference evidence="3" key="1">
    <citation type="submission" date="2024-04" db="EMBL/GenBank/DDBJ databases">
        <title>Salinicola lusitanus LLJ914,a marine bacterium isolated from the Okinawa Trough.</title>
        <authorList>
            <person name="Li J."/>
        </authorList>
    </citation>
    <scope>NUCLEOTIDE SEQUENCE [LARGE SCALE GENOMIC DNA]</scope>
</reference>